<keyword evidence="1" id="KW-0812">Transmembrane</keyword>
<comment type="caution">
    <text evidence="2">The sequence shown here is derived from an EMBL/GenBank/DDBJ whole genome shotgun (WGS) entry which is preliminary data.</text>
</comment>
<feature type="transmembrane region" description="Helical" evidence="1">
    <location>
        <begin position="6"/>
        <end position="33"/>
    </location>
</feature>
<proteinExistence type="predicted"/>
<organism evidence="2">
    <name type="scientific">bioreactor metagenome</name>
    <dbReference type="NCBI Taxonomy" id="1076179"/>
    <lineage>
        <taxon>unclassified sequences</taxon>
        <taxon>metagenomes</taxon>
        <taxon>ecological metagenomes</taxon>
    </lineage>
</organism>
<gene>
    <name evidence="2" type="ORF">SDC9_212356</name>
</gene>
<accession>A0A645JNA9</accession>
<sequence length="77" mass="8916">MIATIVLLLISFFVQEMAFFFVMFILVVVIFIFSSSQSKFKKAFKHYFIAQQFESALGVPVDVELKDTVWNTLKILT</sequence>
<dbReference type="EMBL" id="VSSQ01145670">
    <property type="protein sequence ID" value="MPN64580.1"/>
    <property type="molecule type" value="Genomic_DNA"/>
</dbReference>
<reference evidence="2" key="1">
    <citation type="submission" date="2019-08" db="EMBL/GenBank/DDBJ databases">
        <authorList>
            <person name="Kucharzyk K."/>
            <person name="Murdoch R.W."/>
            <person name="Higgins S."/>
            <person name="Loffler F."/>
        </authorList>
    </citation>
    <scope>NUCLEOTIDE SEQUENCE</scope>
</reference>
<evidence type="ECO:0000313" key="2">
    <source>
        <dbReference type="EMBL" id="MPN64580.1"/>
    </source>
</evidence>
<keyword evidence="1" id="KW-0472">Membrane</keyword>
<evidence type="ECO:0000256" key="1">
    <source>
        <dbReference type="SAM" id="Phobius"/>
    </source>
</evidence>
<name>A0A645JNA9_9ZZZZ</name>
<keyword evidence="1" id="KW-1133">Transmembrane helix</keyword>
<protein>
    <submittedName>
        <fullName evidence="2">Uncharacterized protein</fullName>
    </submittedName>
</protein>
<dbReference type="AlphaFoldDB" id="A0A645JNA9"/>